<name>A6KF26_RAT</name>
<accession>A6KF26</accession>
<proteinExistence type="predicted"/>
<sequence length="86" mass="9834">MPVLGCLLKWDECVYHHAFHLAENSACLCIYIMVQGAKPDWPFMHVNRIPRLAPASNGQLCQYFPARRKWNVLPTIQITVGLTLII</sequence>
<organism evidence="1 2">
    <name type="scientific">Rattus norvegicus</name>
    <name type="common">Rat</name>
    <dbReference type="NCBI Taxonomy" id="10116"/>
    <lineage>
        <taxon>Eukaryota</taxon>
        <taxon>Metazoa</taxon>
        <taxon>Chordata</taxon>
        <taxon>Craniata</taxon>
        <taxon>Vertebrata</taxon>
        <taxon>Euteleostomi</taxon>
        <taxon>Mammalia</taxon>
        <taxon>Eutheria</taxon>
        <taxon>Euarchontoglires</taxon>
        <taxon>Glires</taxon>
        <taxon>Rodentia</taxon>
        <taxon>Myomorpha</taxon>
        <taxon>Muroidea</taxon>
        <taxon>Muridae</taxon>
        <taxon>Murinae</taxon>
        <taxon>Rattus</taxon>
    </lineage>
</organism>
<dbReference type="EMBL" id="CH474042">
    <property type="protein sequence ID" value="EDL91599.1"/>
    <property type="molecule type" value="Genomic_DNA"/>
</dbReference>
<evidence type="ECO:0000313" key="1">
    <source>
        <dbReference type="EMBL" id="EDL91599.1"/>
    </source>
</evidence>
<evidence type="ECO:0000313" key="2">
    <source>
        <dbReference type="Proteomes" id="UP000234681"/>
    </source>
</evidence>
<gene>
    <name evidence="1" type="ORF">rCG_55348</name>
</gene>
<protein>
    <submittedName>
        <fullName evidence="1">RCG55348</fullName>
    </submittedName>
</protein>
<dbReference type="AlphaFoldDB" id="A6KF26"/>
<dbReference type="Proteomes" id="UP000234681">
    <property type="component" value="Chromosome 4"/>
</dbReference>
<reference evidence="1 2" key="1">
    <citation type="submission" date="2005-09" db="EMBL/GenBank/DDBJ databases">
        <authorList>
            <person name="Mural R.J."/>
            <person name="Li P.W."/>
            <person name="Adams M.D."/>
            <person name="Amanatides P.G."/>
            <person name="Baden-Tillson H."/>
            <person name="Barnstead M."/>
            <person name="Chin S.H."/>
            <person name="Dew I."/>
            <person name="Evans C.A."/>
            <person name="Ferriera S."/>
            <person name="Flanigan M."/>
            <person name="Fosler C."/>
            <person name="Glodek A."/>
            <person name="Gu Z."/>
            <person name="Holt R.A."/>
            <person name="Jennings D."/>
            <person name="Kraft C.L."/>
            <person name="Lu F."/>
            <person name="Nguyen T."/>
            <person name="Nusskern D.R."/>
            <person name="Pfannkoch C.M."/>
            <person name="Sitter C."/>
            <person name="Sutton G.G."/>
            <person name="Venter J.C."/>
            <person name="Wang Z."/>
            <person name="Woodage T."/>
            <person name="Zheng X.H."/>
            <person name="Zhong F."/>
        </authorList>
    </citation>
    <scope>NUCLEOTIDE SEQUENCE [LARGE SCALE GENOMIC DNA]</scope>
    <source>
        <strain>BN</strain>
        <strain evidence="2">Sprague-Dawley</strain>
    </source>
</reference>